<proteinExistence type="predicted"/>
<name>A0A5C7S826_THASP</name>
<dbReference type="AlphaFoldDB" id="A0A5C7S826"/>
<dbReference type="Proteomes" id="UP000321192">
    <property type="component" value="Unassembled WGS sequence"/>
</dbReference>
<evidence type="ECO:0000313" key="2">
    <source>
        <dbReference type="EMBL" id="TXH79817.1"/>
    </source>
</evidence>
<evidence type="ECO:0000313" key="3">
    <source>
        <dbReference type="Proteomes" id="UP000321192"/>
    </source>
</evidence>
<accession>A0A5C7S826</accession>
<feature type="transmembrane region" description="Helical" evidence="1">
    <location>
        <begin position="6"/>
        <end position="28"/>
    </location>
</feature>
<reference evidence="2 3" key="1">
    <citation type="submission" date="2018-09" db="EMBL/GenBank/DDBJ databases">
        <title>Metagenome Assembled Genomes from an Advanced Water Purification Facility.</title>
        <authorList>
            <person name="Stamps B.W."/>
            <person name="Spear J.R."/>
        </authorList>
    </citation>
    <scope>NUCLEOTIDE SEQUENCE [LARGE SCALE GENOMIC DNA]</scope>
    <source>
        <strain evidence="2">Bin_27_1</strain>
    </source>
</reference>
<evidence type="ECO:0008006" key="4">
    <source>
        <dbReference type="Google" id="ProtNLM"/>
    </source>
</evidence>
<dbReference type="SUPFAM" id="SSF52266">
    <property type="entry name" value="SGNH hydrolase"/>
    <property type="match status" value="1"/>
</dbReference>
<keyword evidence="1" id="KW-0812">Transmembrane</keyword>
<gene>
    <name evidence="2" type="ORF">E6Q80_19690</name>
</gene>
<protein>
    <recommendedName>
        <fullName evidence="4">SGNH/GDSL hydrolase family protein</fullName>
    </recommendedName>
</protein>
<dbReference type="EMBL" id="SSFD01000332">
    <property type="protein sequence ID" value="TXH79817.1"/>
    <property type="molecule type" value="Genomic_DNA"/>
</dbReference>
<keyword evidence="1" id="KW-1133">Transmembrane helix</keyword>
<organism evidence="2 3">
    <name type="scientific">Thauera aminoaromatica</name>
    <dbReference type="NCBI Taxonomy" id="164330"/>
    <lineage>
        <taxon>Bacteria</taxon>
        <taxon>Pseudomonadati</taxon>
        <taxon>Pseudomonadota</taxon>
        <taxon>Betaproteobacteria</taxon>
        <taxon>Rhodocyclales</taxon>
        <taxon>Zoogloeaceae</taxon>
        <taxon>Thauera</taxon>
    </lineage>
</organism>
<comment type="caution">
    <text evidence="2">The sequence shown here is derived from an EMBL/GenBank/DDBJ whole genome shotgun (WGS) entry which is preliminary data.</text>
</comment>
<evidence type="ECO:0000256" key="1">
    <source>
        <dbReference type="SAM" id="Phobius"/>
    </source>
</evidence>
<keyword evidence="1" id="KW-0472">Membrane</keyword>
<sequence length="337" mass="36477">MEVWRSIGLPGLGMVIAVVMLVGVEALLHSDSFMYRLRAVFAVGRAFEKVLHVERDTPRWLVLGNSRVDNGIDPRTLARAMPTGPSVFNLGLPGAGATTLLGIARRLDEGGLLGPERIGNVLIGLDESLLQGGDALGYEVFFVAPVLRDDGLHAFLRTRIRLWGYADNLKQLREPARFLQFLQSLQVEIEPAGGGAAERQGYRPGFGGQQDAGQVARQEAGSTAPPSAAEVANLFRLVDLLRTRGVEVAVIFPPLSNRNVLYLEIEHPAAGHYLSVRRALEQRGVPLFALDRGHRMAPGEFVNAGHLNDRGAQRFSAELGAALAGSSTSEIQRVPIQ</sequence>